<feature type="transmembrane region" description="Helical" evidence="6">
    <location>
        <begin position="304"/>
        <end position="325"/>
    </location>
</feature>
<feature type="transmembrane region" description="Helical" evidence="6">
    <location>
        <begin position="274"/>
        <end position="292"/>
    </location>
</feature>
<keyword evidence="3 6" id="KW-1133">Transmembrane helix</keyword>
<evidence type="ECO:0000259" key="7">
    <source>
        <dbReference type="PROSITE" id="PS50801"/>
    </source>
</evidence>
<feature type="transmembrane region" description="Helical" evidence="6">
    <location>
        <begin position="398"/>
        <end position="415"/>
    </location>
</feature>
<dbReference type="Gene3D" id="3.30.750.24">
    <property type="entry name" value="STAS domain"/>
    <property type="match status" value="1"/>
</dbReference>
<dbReference type="Proteomes" id="UP001148786">
    <property type="component" value="Unassembled WGS sequence"/>
</dbReference>
<dbReference type="SUPFAM" id="SSF52091">
    <property type="entry name" value="SpoIIaa-like"/>
    <property type="match status" value="1"/>
</dbReference>
<dbReference type="PROSITE" id="PS50801">
    <property type="entry name" value="STAS"/>
    <property type="match status" value="1"/>
</dbReference>
<feature type="compositionally biased region" description="Polar residues" evidence="5">
    <location>
        <begin position="797"/>
        <end position="812"/>
    </location>
</feature>
<keyword evidence="4 6" id="KW-0472">Membrane</keyword>
<dbReference type="GO" id="GO:0016020">
    <property type="term" value="C:membrane"/>
    <property type="evidence" value="ECO:0007669"/>
    <property type="project" value="UniProtKB-SubCell"/>
</dbReference>
<dbReference type="PANTHER" id="PTHR11814">
    <property type="entry name" value="SULFATE TRANSPORTER"/>
    <property type="match status" value="1"/>
</dbReference>
<feature type="transmembrane region" description="Helical" evidence="6">
    <location>
        <begin position="497"/>
        <end position="526"/>
    </location>
</feature>
<feature type="transmembrane region" description="Helical" evidence="6">
    <location>
        <begin position="435"/>
        <end position="453"/>
    </location>
</feature>
<gene>
    <name evidence="8" type="ORF">NLJ89_g4459</name>
</gene>
<feature type="transmembrane region" description="Helical" evidence="6">
    <location>
        <begin position="189"/>
        <end position="212"/>
    </location>
</feature>
<name>A0A9W8MUJ4_9AGAR</name>
<dbReference type="AlphaFoldDB" id="A0A9W8MUJ4"/>
<feature type="region of interest" description="Disordered" evidence="5">
    <location>
        <begin position="789"/>
        <end position="812"/>
    </location>
</feature>
<feature type="region of interest" description="Disordered" evidence="5">
    <location>
        <begin position="1"/>
        <end position="20"/>
    </location>
</feature>
<comment type="subcellular location">
    <subcellularLocation>
        <location evidence="1">Membrane</location>
        <topology evidence="1">Multi-pass membrane protein</topology>
    </subcellularLocation>
</comment>
<keyword evidence="2 6" id="KW-0812">Transmembrane</keyword>
<organism evidence="8 9">
    <name type="scientific">Agrocybe chaxingu</name>
    <dbReference type="NCBI Taxonomy" id="84603"/>
    <lineage>
        <taxon>Eukaryota</taxon>
        <taxon>Fungi</taxon>
        <taxon>Dikarya</taxon>
        <taxon>Basidiomycota</taxon>
        <taxon>Agaricomycotina</taxon>
        <taxon>Agaricomycetes</taxon>
        <taxon>Agaricomycetidae</taxon>
        <taxon>Agaricales</taxon>
        <taxon>Agaricineae</taxon>
        <taxon>Strophariaceae</taxon>
        <taxon>Agrocybe</taxon>
    </lineage>
</organism>
<feature type="transmembrane region" description="Helical" evidence="6">
    <location>
        <begin position="97"/>
        <end position="118"/>
    </location>
</feature>
<dbReference type="InterPro" id="IPR011547">
    <property type="entry name" value="SLC26A/SulP_dom"/>
</dbReference>
<dbReference type="GO" id="GO:0055085">
    <property type="term" value="P:transmembrane transport"/>
    <property type="evidence" value="ECO:0007669"/>
    <property type="project" value="InterPro"/>
</dbReference>
<feature type="transmembrane region" description="Helical" evidence="6">
    <location>
        <begin position="458"/>
        <end position="477"/>
    </location>
</feature>
<feature type="domain" description="STAS" evidence="7">
    <location>
        <begin position="552"/>
        <end position="678"/>
    </location>
</feature>
<sequence>MSHTLVSNPDPGRSAQSAVASSAASTTSIMGIDTVAHPAQALEDIEERTALLDEERGGHNYGTATPPIHGPKDSHVESTLAKRIKYYIPSTGWIPNYSFSLLGGDFLAGITVASMLIPQSISYASTLAKLSPVTGLFSASIPGMVYALLGSSRQLNVAPEAALSLLLGQTISEIRHEYPDPHHGEKTDVLGLSVATVISLQVGLISFLLGFFRLGFIDVVLSRALLRGFVTAVAVIIMIEQFIPMLGLNELRHLVDPQTTLDKLQFLIKYSVQFTQPTTIISFSALFALVALRWFKNKFPNRWYIYRIPEVLVVVVVSTILSAQFDWDEAGVDILGAVDAHTGESLFEFPLKRSNLKFVHRTTSISIIIAVVGFLDSIVAAKQNAARFGYSISPNRELVALGAANMAASLIPGTLPAFGSITRSRINGDVGGRTQMASLVCSGVVLGSIFFFLPWMYYLPKCVLAAIIGLVVFSLIAETPHDVLYYWRMGAWVDLSIMSLTFFLSIIWNIEVGVVVSLIVSLLLVVHRSSKTRMTILGRIPGTDRWKPLKENPEAEESVSGALIVRIRENLDFANTAQLKERLRRLELYGPHKTHPSEAPRRQQASILVFHLSDVDSCDASAAQIFYELLEEYKSRGVGLYITHIRPRVQRTFDKAGIVDLLGTNAFRETVADAMSIIEGPRALSLLSTLSSPQTATALNIDNAALLSADIFLPRADPSKMRRSSFCLWAAITLTAIGITATPLPAKQCPTGVCSALTFFPRKARTTRTEFTPIGPLNTNAQRLARGLAPKPPIRRSPTSTIRKRQQPSQVPTPFTSYRGIISLRSEGSDTSYYIDKTSYHSGHIFVNTSVSEALVVSFTSPSSEINARSSRSFLMGAQILMENWSYGGDFPLLGLVQGGNNTDSDIGPGSPEYLALGGIALPGTPKNSIPVYGNNSYTFFTEQNRTSESAVWNVDLNTGLLTPQWTNTNGSQPTTYLFTRDDILYASGDPEKFAANLTSGVEAEGYKEKVVQLLAYFVPI</sequence>
<evidence type="ECO:0000256" key="5">
    <source>
        <dbReference type="SAM" id="MobiDB-lite"/>
    </source>
</evidence>
<feature type="transmembrane region" description="Helical" evidence="6">
    <location>
        <begin position="358"/>
        <end position="378"/>
    </location>
</feature>
<keyword evidence="9" id="KW-1185">Reference proteome</keyword>
<protein>
    <recommendedName>
        <fullName evidence="7">STAS domain-containing protein</fullName>
    </recommendedName>
</protein>
<evidence type="ECO:0000256" key="1">
    <source>
        <dbReference type="ARBA" id="ARBA00004141"/>
    </source>
</evidence>
<evidence type="ECO:0000313" key="9">
    <source>
        <dbReference type="Proteomes" id="UP001148786"/>
    </source>
</evidence>
<dbReference type="EMBL" id="JANKHO010000368">
    <property type="protein sequence ID" value="KAJ3510824.1"/>
    <property type="molecule type" value="Genomic_DNA"/>
</dbReference>
<dbReference type="Pfam" id="PF00916">
    <property type="entry name" value="Sulfate_transp"/>
    <property type="match status" value="1"/>
</dbReference>
<dbReference type="InterPro" id="IPR001902">
    <property type="entry name" value="SLC26A/SulP_fam"/>
</dbReference>
<dbReference type="InterPro" id="IPR036513">
    <property type="entry name" value="STAS_dom_sf"/>
</dbReference>
<feature type="transmembrane region" description="Helical" evidence="6">
    <location>
        <begin position="726"/>
        <end position="746"/>
    </location>
</feature>
<dbReference type="CDD" id="cd07042">
    <property type="entry name" value="STAS_SulP_like_sulfate_transporter"/>
    <property type="match status" value="1"/>
</dbReference>
<proteinExistence type="predicted"/>
<accession>A0A9W8MUJ4</accession>
<dbReference type="InterPro" id="IPR002645">
    <property type="entry name" value="STAS_dom"/>
</dbReference>
<feature type="transmembrane region" description="Helical" evidence="6">
    <location>
        <begin position="224"/>
        <end position="243"/>
    </location>
</feature>
<evidence type="ECO:0000256" key="3">
    <source>
        <dbReference type="ARBA" id="ARBA00022989"/>
    </source>
</evidence>
<comment type="caution">
    <text evidence="8">The sequence shown here is derived from an EMBL/GenBank/DDBJ whole genome shotgun (WGS) entry which is preliminary data.</text>
</comment>
<evidence type="ECO:0000256" key="6">
    <source>
        <dbReference type="SAM" id="Phobius"/>
    </source>
</evidence>
<evidence type="ECO:0000256" key="2">
    <source>
        <dbReference type="ARBA" id="ARBA00022692"/>
    </source>
</evidence>
<evidence type="ECO:0000313" key="8">
    <source>
        <dbReference type="EMBL" id="KAJ3510824.1"/>
    </source>
</evidence>
<dbReference type="Pfam" id="PF01740">
    <property type="entry name" value="STAS"/>
    <property type="match status" value="1"/>
</dbReference>
<reference evidence="8" key="1">
    <citation type="submission" date="2022-07" db="EMBL/GenBank/DDBJ databases">
        <title>Genome Sequence of Agrocybe chaxingu.</title>
        <authorList>
            <person name="Buettner E."/>
        </authorList>
    </citation>
    <scope>NUCLEOTIDE SEQUENCE</scope>
    <source>
        <strain evidence="8">MP-N11</strain>
    </source>
</reference>
<evidence type="ECO:0000256" key="4">
    <source>
        <dbReference type="ARBA" id="ARBA00023136"/>
    </source>
</evidence>
<dbReference type="OrthoDB" id="427213at2759"/>